<dbReference type="SUPFAM" id="SSF88946">
    <property type="entry name" value="Sigma2 domain of RNA polymerase sigma factors"/>
    <property type="match status" value="1"/>
</dbReference>
<dbReference type="RefSeq" id="WP_036640780.1">
    <property type="nucleotide sequence ID" value="NZ_CBCSBX010000005.1"/>
</dbReference>
<dbReference type="Pfam" id="PF04542">
    <property type="entry name" value="Sigma70_r2"/>
    <property type="match status" value="1"/>
</dbReference>
<keyword evidence="4" id="KW-0804">Transcription</keyword>
<evidence type="ECO:0000259" key="6">
    <source>
        <dbReference type="Pfam" id="PF08281"/>
    </source>
</evidence>
<dbReference type="Gene3D" id="1.10.10.10">
    <property type="entry name" value="Winged helix-like DNA-binding domain superfamily/Winged helix DNA-binding domain"/>
    <property type="match status" value="1"/>
</dbReference>
<dbReference type="InterPro" id="IPR013249">
    <property type="entry name" value="RNA_pol_sigma70_r4_t2"/>
</dbReference>
<dbReference type="InterPro" id="IPR039425">
    <property type="entry name" value="RNA_pol_sigma-70-like"/>
</dbReference>
<dbReference type="PANTHER" id="PTHR43133">
    <property type="entry name" value="RNA POLYMERASE ECF-TYPE SIGMA FACTO"/>
    <property type="match status" value="1"/>
</dbReference>
<dbReference type="OrthoDB" id="9785675at2"/>
<keyword evidence="8" id="KW-1185">Reference proteome</keyword>
<dbReference type="GeneID" id="97557496"/>
<dbReference type="EMBL" id="LWMH01000001">
    <property type="protein sequence ID" value="KZS47116.1"/>
    <property type="molecule type" value="Genomic_DNA"/>
</dbReference>
<evidence type="ECO:0000256" key="4">
    <source>
        <dbReference type="ARBA" id="ARBA00023163"/>
    </source>
</evidence>
<keyword evidence="2" id="KW-0805">Transcription regulation</keyword>
<feature type="domain" description="RNA polymerase sigma-70 region 2" evidence="5">
    <location>
        <begin position="26"/>
        <end position="92"/>
    </location>
</feature>
<proteinExistence type="inferred from homology"/>
<dbReference type="InterPro" id="IPR013325">
    <property type="entry name" value="RNA_pol_sigma_r2"/>
</dbReference>
<evidence type="ECO:0000256" key="3">
    <source>
        <dbReference type="ARBA" id="ARBA00023082"/>
    </source>
</evidence>
<dbReference type="KEGG" id="pglu:A3958_14345"/>
<dbReference type="SUPFAM" id="SSF88659">
    <property type="entry name" value="Sigma3 and sigma4 domains of RNA polymerase sigma factors"/>
    <property type="match status" value="1"/>
</dbReference>
<organism evidence="7 8">
    <name type="scientific">Paenibacillus glucanolyticus</name>
    <dbReference type="NCBI Taxonomy" id="59843"/>
    <lineage>
        <taxon>Bacteria</taxon>
        <taxon>Bacillati</taxon>
        <taxon>Bacillota</taxon>
        <taxon>Bacilli</taxon>
        <taxon>Bacillales</taxon>
        <taxon>Paenibacillaceae</taxon>
        <taxon>Paenibacillus</taxon>
    </lineage>
</organism>
<dbReference type="AlphaFoldDB" id="A0A163KBF9"/>
<dbReference type="InterPro" id="IPR013324">
    <property type="entry name" value="RNA_pol_sigma_r3/r4-like"/>
</dbReference>
<accession>A0A163KBF9</accession>
<dbReference type="GO" id="GO:0016987">
    <property type="term" value="F:sigma factor activity"/>
    <property type="evidence" value="ECO:0007669"/>
    <property type="project" value="UniProtKB-KW"/>
</dbReference>
<evidence type="ECO:0008006" key="9">
    <source>
        <dbReference type="Google" id="ProtNLM"/>
    </source>
</evidence>
<evidence type="ECO:0000313" key="7">
    <source>
        <dbReference type="EMBL" id="KZS47116.1"/>
    </source>
</evidence>
<name>A0A163KBF9_9BACL</name>
<feature type="domain" description="RNA polymerase sigma factor 70 region 4 type 2" evidence="6">
    <location>
        <begin position="122"/>
        <end position="173"/>
    </location>
</feature>
<protein>
    <recommendedName>
        <fullName evidence="9">RNA polymerase subunit sigma-24</fullName>
    </recommendedName>
</protein>
<gene>
    <name evidence="7" type="ORF">AWU65_14875</name>
</gene>
<evidence type="ECO:0000256" key="1">
    <source>
        <dbReference type="ARBA" id="ARBA00010641"/>
    </source>
</evidence>
<dbReference type="PANTHER" id="PTHR43133:SF51">
    <property type="entry name" value="RNA POLYMERASE SIGMA FACTOR"/>
    <property type="match status" value="1"/>
</dbReference>
<dbReference type="GO" id="GO:0006352">
    <property type="term" value="P:DNA-templated transcription initiation"/>
    <property type="evidence" value="ECO:0007669"/>
    <property type="project" value="InterPro"/>
</dbReference>
<comment type="caution">
    <text evidence="7">The sequence shown here is derived from an EMBL/GenBank/DDBJ whole genome shotgun (WGS) entry which is preliminary data.</text>
</comment>
<dbReference type="InterPro" id="IPR007627">
    <property type="entry name" value="RNA_pol_sigma70_r2"/>
</dbReference>
<dbReference type="GO" id="GO:0003677">
    <property type="term" value="F:DNA binding"/>
    <property type="evidence" value="ECO:0007669"/>
    <property type="project" value="InterPro"/>
</dbReference>
<evidence type="ECO:0000256" key="2">
    <source>
        <dbReference type="ARBA" id="ARBA00023015"/>
    </source>
</evidence>
<dbReference type="InterPro" id="IPR036388">
    <property type="entry name" value="WH-like_DNA-bd_sf"/>
</dbReference>
<dbReference type="Proteomes" id="UP000076796">
    <property type="component" value="Unassembled WGS sequence"/>
</dbReference>
<comment type="similarity">
    <text evidence="1">Belongs to the sigma-70 factor family. ECF subfamily.</text>
</comment>
<dbReference type="Pfam" id="PF08281">
    <property type="entry name" value="Sigma70_r4_2"/>
    <property type="match status" value="1"/>
</dbReference>
<keyword evidence="3" id="KW-0731">Sigma factor</keyword>
<evidence type="ECO:0000313" key="8">
    <source>
        <dbReference type="Proteomes" id="UP000076796"/>
    </source>
</evidence>
<dbReference type="NCBIfam" id="TIGR02937">
    <property type="entry name" value="sigma70-ECF"/>
    <property type="match status" value="1"/>
</dbReference>
<dbReference type="InterPro" id="IPR014284">
    <property type="entry name" value="RNA_pol_sigma-70_dom"/>
</dbReference>
<sequence length="193" mass="23048">MDNFTDEKKLILEIMNGEIDKFSIIIDQYQNRIFSYFIKMGMNYSDAQELTQETFFKAYTKLDQHNLSKKFSTWLFSIAINLMRDFQRKQKWMLKLPFAVNENVADYRTPESEFIYEDQKKSIMNLLNVLPMKKKQILILRYLGELSYQEIADILQISSMKVRNELFSAKKKLRSTIQEKGDDLNEMLRNFGD</sequence>
<evidence type="ECO:0000259" key="5">
    <source>
        <dbReference type="Pfam" id="PF04542"/>
    </source>
</evidence>
<dbReference type="CDD" id="cd06171">
    <property type="entry name" value="Sigma70_r4"/>
    <property type="match status" value="1"/>
</dbReference>
<dbReference type="STRING" id="59843.A3958_14345"/>
<dbReference type="Gene3D" id="1.10.1740.10">
    <property type="match status" value="1"/>
</dbReference>
<reference evidence="7" key="1">
    <citation type="journal article" date="2016" name="Genome Announc.">
        <title>Draft genomes of two strains of Paenibacillus glucanolyticus with capability to degrade lignocellulose.</title>
        <authorList>
            <person name="Mathews S.L."/>
            <person name="Pawlak J."/>
            <person name="Grunden A.M."/>
        </authorList>
    </citation>
    <scope>NUCLEOTIDE SEQUENCE [LARGE SCALE GENOMIC DNA]</scope>
    <source>
        <strain evidence="7">SLM1</strain>
    </source>
</reference>